<dbReference type="Proteomes" id="UP000441717">
    <property type="component" value="Unassembled WGS sequence"/>
</dbReference>
<dbReference type="EMBL" id="WHYR01000011">
    <property type="protein sequence ID" value="MQL51727.1"/>
    <property type="molecule type" value="Genomic_DNA"/>
</dbReference>
<name>A0A6N7IQ88_9FIRM</name>
<dbReference type="AlphaFoldDB" id="A0A6N7IQ88"/>
<keyword evidence="3" id="KW-1185">Reference proteome</keyword>
<keyword evidence="1" id="KW-0472">Membrane</keyword>
<accession>A0A6N7IQ88</accession>
<feature type="transmembrane region" description="Helical" evidence="1">
    <location>
        <begin position="88"/>
        <end position="111"/>
    </location>
</feature>
<dbReference type="RefSeq" id="WP_152945662.1">
    <property type="nucleotide sequence ID" value="NZ_WHYR01000011.1"/>
</dbReference>
<feature type="transmembrane region" description="Helical" evidence="1">
    <location>
        <begin position="123"/>
        <end position="142"/>
    </location>
</feature>
<evidence type="ECO:0000256" key="1">
    <source>
        <dbReference type="SAM" id="Phobius"/>
    </source>
</evidence>
<dbReference type="OrthoDB" id="1809010at2"/>
<protein>
    <submittedName>
        <fullName evidence="2">Uncharacterized protein</fullName>
    </submittedName>
</protein>
<sequence length="148" mass="16722">MAWLIWLGISLVLSFFLAGRKGWLRFWPVGLVALAVVYILDSTLIRLGAFAYHYGLPELGGLPLLYFLSTIPNGVTVARFYPSRHWLRLPYVLVLAAVLLLVEWLMSITGNFRHLRWSPGQSLGLNVVGLVLVFWLGEWLGVLNEDGR</sequence>
<feature type="transmembrane region" description="Helical" evidence="1">
    <location>
        <begin position="28"/>
        <end position="52"/>
    </location>
</feature>
<reference evidence="2 3" key="1">
    <citation type="submission" date="2019-10" db="EMBL/GenBank/DDBJ databases">
        <title>Comparative genomics of sulfur disproportionating microorganisms.</title>
        <authorList>
            <person name="Ward L.M."/>
            <person name="Bertran E."/>
            <person name="Johnston D."/>
        </authorList>
    </citation>
    <scope>NUCLEOTIDE SEQUENCE [LARGE SCALE GENOMIC DNA]</scope>
    <source>
        <strain evidence="2 3">DSM 14055</strain>
    </source>
</reference>
<gene>
    <name evidence="2" type="ORF">GFC01_05515</name>
</gene>
<organism evidence="2 3">
    <name type="scientific">Desulfofundulus thermobenzoicus</name>
    <dbReference type="NCBI Taxonomy" id="29376"/>
    <lineage>
        <taxon>Bacteria</taxon>
        <taxon>Bacillati</taxon>
        <taxon>Bacillota</taxon>
        <taxon>Clostridia</taxon>
        <taxon>Eubacteriales</taxon>
        <taxon>Peptococcaceae</taxon>
        <taxon>Desulfofundulus</taxon>
    </lineage>
</organism>
<keyword evidence="1" id="KW-0812">Transmembrane</keyword>
<feature type="transmembrane region" description="Helical" evidence="1">
    <location>
        <begin position="64"/>
        <end position="82"/>
    </location>
</feature>
<comment type="caution">
    <text evidence="2">The sequence shown here is derived from an EMBL/GenBank/DDBJ whole genome shotgun (WGS) entry which is preliminary data.</text>
</comment>
<evidence type="ECO:0000313" key="3">
    <source>
        <dbReference type="Proteomes" id="UP000441717"/>
    </source>
</evidence>
<proteinExistence type="predicted"/>
<keyword evidence="1" id="KW-1133">Transmembrane helix</keyword>
<evidence type="ECO:0000313" key="2">
    <source>
        <dbReference type="EMBL" id="MQL51727.1"/>
    </source>
</evidence>